<organism evidence="1 2">
    <name type="scientific">Hyaloscypha variabilis (strain UAMH 11265 / GT02V1 / F)</name>
    <name type="common">Meliniomyces variabilis</name>
    <dbReference type="NCBI Taxonomy" id="1149755"/>
    <lineage>
        <taxon>Eukaryota</taxon>
        <taxon>Fungi</taxon>
        <taxon>Dikarya</taxon>
        <taxon>Ascomycota</taxon>
        <taxon>Pezizomycotina</taxon>
        <taxon>Leotiomycetes</taxon>
        <taxon>Helotiales</taxon>
        <taxon>Hyaloscyphaceae</taxon>
        <taxon>Hyaloscypha</taxon>
        <taxon>Hyaloscypha variabilis</taxon>
    </lineage>
</organism>
<reference evidence="1 2" key="1">
    <citation type="submission" date="2016-04" db="EMBL/GenBank/DDBJ databases">
        <title>A degradative enzymes factory behind the ericoid mycorrhizal symbiosis.</title>
        <authorList>
            <consortium name="DOE Joint Genome Institute"/>
            <person name="Martino E."/>
            <person name="Morin E."/>
            <person name="Grelet G."/>
            <person name="Kuo A."/>
            <person name="Kohler A."/>
            <person name="Daghino S."/>
            <person name="Barry K."/>
            <person name="Choi C."/>
            <person name="Cichocki N."/>
            <person name="Clum A."/>
            <person name="Copeland A."/>
            <person name="Hainaut M."/>
            <person name="Haridas S."/>
            <person name="Labutti K."/>
            <person name="Lindquist E."/>
            <person name="Lipzen A."/>
            <person name="Khouja H.-R."/>
            <person name="Murat C."/>
            <person name="Ohm R."/>
            <person name="Olson A."/>
            <person name="Spatafora J."/>
            <person name="Veneault-Fourrey C."/>
            <person name="Henrissat B."/>
            <person name="Grigoriev I."/>
            <person name="Martin F."/>
            <person name="Perotto S."/>
        </authorList>
    </citation>
    <scope>NUCLEOTIDE SEQUENCE [LARGE SCALE GENOMIC DNA]</scope>
    <source>
        <strain evidence="1 2">F</strain>
    </source>
</reference>
<dbReference type="EMBL" id="KZ613940">
    <property type="protein sequence ID" value="PMD45811.1"/>
    <property type="molecule type" value="Genomic_DNA"/>
</dbReference>
<keyword evidence="2" id="KW-1185">Reference proteome</keyword>
<dbReference type="Proteomes" id="UP000235786">
    <property type="component" value="Unassembled WGS sequence"/>
</dbReference>
<dbReference type="STRING" id="1149755.A0A2J6S4Y1"/>
<proteinExistence type="predicted"/>
<gene>
    <name evidence="1" type="ORF">L207DRAFT_630191</name>
</gene>
<name>A0A2J6S4Y1_HYAVF</name>
<sequence length="288" mass="32223">MAPEQSEDDKKPFGNEGKRVVLLVTTPVGESFQSIARATGYKSTPYPRIDWSSHANTALPDLASRLKFTTHYALCVVDGNIWENTSMSLLEKFRRARFWDHPGDCTMMASSTSSKSESSVGPTYMNACMIWGDKDIGNIESGEKIGRTDLPDEEITQVYRELRKDWTYMPVFWNCHDLAIRLAHIIVEPSMEVINSLKRLMILLRRACNEEVNWHSAAGKLCVGGWGALALGGLASIPPLAAVGTGVFMIGWSTGFLGGFVSDSKEKARYQFMLKLEERFPQLRSLHH</sequence>
<dbReference type="AlphaFoldDB" id="A0A2J6S4Y1"/>
<evidence type="ECO:0000313" key="2">
    <source>
        <dbReference type="Proteomes" id="UP000235786"/>
    </source>
</evidence>
<accession>A0A2J6S4Y1</accession>
<evidence type="ECO:0000313" key="1">
    <source>
        <dbReference type="EMBL" id="PMD45811.1"/>
    </source>
</evidence>
<protein>
    <submittedName>
        <fullName evidence="1">Uncharacterized protein</fullName>
    </submittedName>
</protein>
<dbReference type="OrthoDB" id="4489302at2759"/>